<evidence type="ECO:0008006" key="3">
    <source>
        <dbReference type="Google" id="ProtNLM"/>
    </source>
</evidence>
<dbReference type="STRING" id="1423788.FC78_GL001400"/>
<evidence type="ECO:0000313" key="2">
    <source>
        <dbReference type="Proteomes" id="UP000051515"/>
    </source>
</evidence>
<protein>
    <recommendedName>
        <fullName evidence="3">Phage protein</fullName>
    </recommendedName>
</protein>
<gene>
    <name evidence="1" type="ORF">FC78_GL001400</name>
</gene>
<reference evidence="1 2" key="1">
    <citation type="journal article" date="2015" name="Genome Announc.">
        <title>Expanding the biotechnology potential of lactobacilli through comparative genomics of 213 strains and associated genera.</title>
        <authorList>
            <person name="Sun Z."/>
            <person name="Harris H.M."/>
            <person name="McCann A."/>
            <person name="Guo C."/>
            <person name="Argimon S."/>
            <person name="Zhang W."/>
            <person name="Yang X."/>
            <person name="Jeffery I.B."/>
            <person name="Cooney J.C."/>
            <person name="Kagawa T.F."/>
            <person name="Liu W."/>
            <person name="Song Y."/>
            <person name="Salvetti E."/>
            <person name="Wrobel A."/>
            <person name="Rasinkangas P."/>
            <person name="Parkhill J."/>
            <person name="Rea M.C."/>
            <person name="O'Sullivan O."/>
            <person name="Ritari J."/>
            <person name="Douillard F.P."/>
            <person name="Paul Ross R."/>
            <person name="Yang R."/>
            <person name="Briner A.E."/>
            <person name="Felis G.E."/>
            <person name="de Vos W.M."/>
            <person name="Barrangou R."/>
            <person name="Klaenhammer T.R."/>
            <person name="Caufield P.W."/>
            <person name="Cui Y."/>
            <person name="Zhang H."/>
            <person name="O'Toole P.W."/>
        </authorList>
    </citation>
    <scope>NUCLEOTIDE SEQUENCE [LARGE SCALE GENOMIC DNA]</scope>
    <source>
        <strain evidence="1 2">DSM 19674</strain>
    </source>
</reference>
<dbReference type="EMBL" id="AZDY01000036">
    <property type="protein sequence ID" value="KRK83444.1"/>
    <property type="molecule type" value="Genomic_DNA"/>
</dbReference>
<sequence>MENLTSETIEKIQELVNAANSGDRLVQIQGRNYTFNDYGEPKPVIPQNQSKDSVQISTLSGIIELIKNMNERKDKQLFVQVISPTRVQVFGAIDEYGRREKLIDSKAMIPDFGFNQYYEAETLNIALQSRFAETEDRELILKVIGNLKEQQVHQSSDDGVSQSVQIKTGIATVGAVKVPNPVTMRPYRTFIEVEQPESKFVFRMREGMEAALFEADGGAWKNEAMNNIKTYLDDNLNDEIESGHVTVIA</sequence>
<dbReference type="RefSeq" id="WP_056951567.1">
    <property type="nucleotide sequence ID" value="NZ_AZDY01000036.1"/>
</dbReference>
<comment type="caution">
    <text evidence="1">The sequence shown here is derived from an EMBL/GenBank/DDBJ whole genome shotgun (WGS) entry which is preliminary data.</text>
</comment>
<proteinExistence type="predicted"/>
<dbReference type="AlphaFoldDB" id="A0A0R1KR97"/>
<dbReference type="Proteomes" id="UP000051515">
    <property type="component" value="Unassembled WGS sequence"/>
</dbReference>
<dbReference type="PATRIC" id="fig|1423788.3.peg.1443"/>
<evidence type="ECO:0000313" key="1">
    <source>
        <dbReference type="EMBL" id="KRK83444.1"/>
    </source>
</evidence>
<organism evidence="1 2">
    <name type="scientific">Companilactobacillus bobalius DSM 19674</name>
    <dbReference type="NCBI Taxonomy" id="1423788"/>
    <lineage>
        <taxon>Bacteria</taxon>
        <taxon>Bacillati</taxon>
        <taxon>Bacillota</taxon>
        <taxon>Bacilli</taxon>
        <taxon>Lactobacillales</taxon>
        <taxon>Lactobacillaceae</taxon>
        <taxon>Companilactobacillus</taxon>
        <taxon>Companilactobacillus bobalius</taxon>
    </lineage>
</organism>
<keyword evidence="2" id="KW-1185">Reference proteome</keyword>
<accession>A0A0R1KR97</accession>
<name>A0A0R1KR97_9LACO</name>